<dbReference type="EMBL" id="CDHN01000004">
    <property type="protein sequence ID" value="CEJ91925.1"/>
    <property type="molecule type" value="Genomic_DNA"/>
</dbReference>
<sequence>MQPPTASWDVLPAETILYILAIIDDSQSLAALLCACPRAFRLFSVDGGQLLDDLADRTHSAQVAQLIRSTALLRSCPGAFFRSDEAVSVDETLLLHIGQMPYEEHCPPAMASLSQSCCGRPEMVFSLVTTMHRLGLVAVAAVKWFEKNIIEAKPEHLADPEKSYYRENLAPWDIDFEGKPYKAPGIAVVQWIEVERLLRCLWRLQLLDEIKVAAKSLLYNGAETSLMHIDLGTIIHTPAVQMDELLATVSFLDHGQEPPVQRPLQLPLTPCNVSQLPRMSRFDIPSLWREWLPQNPERTIISFPMLKTSYGYVIFNRQTRRIRSPIRDVPRHLYYCFGVPFWEKVTLQKLELLESPQWEGSVCDSIFTWHSLLSQAQIQYVEDMLKEASRQRILIA</sequence>
<dbReference type="HOGENOM" id="CLU_037438_1_1_1"/>
<organism evidence="1 2">
    <name type="scientific">[Torrubiella] hemipterigena</name>
    <dbReference type="NCBI Taxonomy" id="1531966"/>
    <lineage>
        <taxon>Eukaryota</taxon>
        <taxon>Fungi</taxon>
        <taxon>Dikarya</taxon>
        <taxon>Ascomycota</taxon>
        <taxon>Pezizomycotina</taxon>
        <taxon>Sordariomycetes</taxon>
        <taxon>Hypocreomycetidae</taxon>
        <taxon>Hypocreales</taxon>
        <taxon>Clavicipitaceae</taxon>
        <taxon>Clavicipitaceae incertae sedis</taxon>
        <taxon>'Torrubiella' clade</taxon>
    </lineage>
</organism>
<dbReference type="Proteomes" id="UP000039046">
    <property type="component" value="Unassembled WGS sequence"/>
</dbReference>
<proteinExistence type="predicted"/>
<evidence type="ECO:0008006" key="3">
    <source>
        <dbReference type="Google" id="ProtNLM"/>
    </source>
</evidence>
<keyword evidence="2" id="KW-1185">Reference proteome</keyword>
<accession>A0A0A1TLM3</accession>
<gene>
    <name evidence="1" type="ORF">VHEMI07608</name>
</gene>
<evidence type="ECO:0000313" key="1">
    <source>
        <dbReference type="EMBL" id="CEJ91925.1"/>
    </source>
</evidence>
<dbReference type="STRING" id="1531966.A0A0A1TLM3"/>
<protein>
    <recommendedName>
        <fullName evidence="3">F-box domain-containing protein</fullName>
    </recommendedName>
</protein>
<reference evidence="1 2" key="1">
    <citation type="journal article" date="2015" name="Genome Announc.">
        <title>Draft Genome Sequence and Gene Annotation of the Entomopathogenic Fungus Verticillium hemipterigenum.</title>
        <authorList>
            <person name="Horn F."/>
            <person name="Habel A."/>
            <person name="Scharf D.H."/>
            <person name="Dworschak J."/>
            <person name="Brakhage A.A."/>
            <person name="Guthke R."/>
            <person name="Hertweck C."/>
            <person name="Linde J."/>
        </authorList>
    </citation>
    <scope>NUCLEOTIDE SEQUENCE [LARGE SCALE GENOMIC DNA]</scope>
</reference>
<evidence type="ECO:0000313" key="2">
    <source>
        <dbReference type="Proteomes" id="UP000039046"/>
    </source>
</evidence>
<name>A0A0A1TLM3_9HYPO</name>
<dbReference type="AlphaFoldDB" id="A0A0A1TLM3"/>